<dbReference type="AlphaFoldDB" id="A0A413T1L8"/>
<sequence length="555" mass="63447">MSKIQRHFKMMIGGFMFFAVFLIGMRCMRESVYALGDVSRYHTEFINQACPNIKVIGRAYLVGPDNVAHWKNHIAMDVVPAGTKIQGKTVDPKYLPQDNIENLKVLYSSVIGYQNFTWINGAYLESETANLQVVAYDKYTVTFWSNGYKSFTGAPVMCAQYLLQASHPPGFYRTSRNNVWIDLDKEYNRIPEGTNIKYVAEGKVTCGFIGISPIPGTADSGDVYRVGVNQKIYIFTTRRLYSNTPDTDDLYYKVIFQGNNSTNYLMNGYGYYYVKSKYINLYKNGTKVPNDAVMKKVYNLKTLKEIGVRKSKDESNNDNVVGFLQANAEIETLPKESDSNWTTVWFNSERAYVRTKYLTDVELVEKKTKVKNLFVSNVKNNQYVLSWSKSPGCTGYNITYTGIGKNSKAFFKKTDYKKTSITVKRSYFKNNRNIILVNIAANYKTGATEATQIVLSLDNRPPKMKKKRLNIKKKQISFEKMLIPVDIVQYSKNKSFKNAKTVWDKKGGGLRAIKKLKPNTTYYIRYSITTDVSTLKGYKKIGGIWSKTIKVKTKK</sequence>
<proteinExistence type="predicted"/>
<dbReference type="Proteomes" id="UP000285740">
    <property type="component" value="Unassembled WGS sequence"/>
</dbReference>
<dbReference type="RefSeq" id="WP_118030816.1">
    <property type="nucleotide sequence ID" value="NZ_QSFV01000047.1"/>
</dbReference>
<dbReference type="SUPFAM" id="SSF49265">
    <property type="entry name" value="Fibronectin type III"/>
    <property type="match status" value="1"/>
</dbReference>
<dbReference type="InterPro" id="IPR036116">
    <property type="entry name" value="FN3_sf"/>
</dbReference>
<reference evidence="1 2" key="1">
    <citation type="submission" date="2018-08" db="EMBL/GenBank/DDBJ databases">
        <title>A genome reference for cultivated species of the human gut microbiota.</title>
        <authorList>
            <person name="Zou Y."/>
            <person name="Xue W."/>
            <person name="Luo G."/>
        </authorList>
    </citation>
    <scope>NUCLEOTIDE SEQUENCE [LARGE SCALE GENOMIC DNA]</scope>
    <source>
        <strain evidence="1 2">AM42-30</strain>
    </source>
</reference>
<evidence type="ECO:0000313" key="2">
    <source>
        <dbReference type="Proteomes" id="UP000285740"/>
    </source>
</evidence>
<name>A0A413T1L8_9FIRM</name>
<gene>
    <name evidence="1" type="ORF">DW918_10310</name>
</gene>
<accession>A0A413T1L8</accession>
<comment type="caution">
    <text evidence="1">The sequence shown here is derived from an EMBL/GenBank/DDBJ whole genome shotgun (WGS) entry which is preliminary data.</text>
</comment>
<protein>
    <submittedName>
        <fullName evidence="1">Uncharacterized protein</fullName>
    </submittedName>
</protein>
<dbReference type="EMBL" id="QSFV01000047">
    <property type="protein sequence ID" value="RHA76782.1"/>
    <property type="molecule type" value="Genomic_DNA"/>
</dbReference>
<organism evidence="1 2">
    <name type="scientific">Eubacterium ventriosum</name>
    <dbReference type="NCBI Taxonomy" id="39496"/>
    <lineage>
        <taxon>Bacteria</taxon>
        <taxon>Bacillati</taxon>
        <taxon>Bacillota</taxon>
        <taxon>Clostridia</taxon>
        <taxon>Eubacteriales</taxon>
        <taxon>Eubacteriaceae</taxon>
        <taxon>Eubacterium</taxon>
    </lineage>
</organism>
<evidence type="ECO:0000313" key="1">
    <source>
        <dbReference type="EMBL" id="RHA76782.1"/>
    </source>
</evidence>